<evidence type="ECO:0000256" key="1">
    <source>
        <dbReference type="SAM" id="Phobius"/>
    </source>
</evidence>
<comment type="caution">
    <text evidence="2">The sequence shown here is derived from an EMBL/GenBank/DDBJ whole genome shotgun (WGS) entry which is preliminary data.</text>
</comment>
<sequence>MRLWRWRNNPLRRRSDRIEAWIVLVARVLAVLGGVLVGLAAAGATDGALAAQRAHAHAVPAVLTQQAPKTPQVSTDGSDGDTVWATVRWTGPGGGTHTGRTQVEPAAAAGTRVTVWTDRTGALVDEPLTPTESAFQAAATGLLAGSGTAVAVWAGGRLARARLDRRRLAAWDAEWERVGPQWRKRMTG</sequence>
<reference evidence="3" key="1">
    <citation type="journal article" date="2019" name="Int. J. Syst. Evol. Microbiol.">
        <title>The Global Catalogue of Microorganisms (GCM) 10K type strain sequencing project: providing services to taxonomists for standard genome sequencing and annotation.</title>
        <authorList>
            <consortium name="The Broad Institute Genomics Platform"/>
            <consortium name="The Broad Institute Genome Sequencing Center for Infectious Disease"/>
            <person name="Wu L."/>
            <person name="Ma J."/>
        </authorList>
    </citation>
    <scope>NUCLEOTIDE SEQUENCE [LARGE SCALE GENOMIC DNA]</scope>
    <source>
        <strain evidence="3">JCM 31290</strain>
    </source>
</reference>
<keyword evidence="3" id="KW-1185">Reference proteome</keyword>
<dbReference type="InterPro" id="IPR039708">
    <property type="entry name" value="MT1774/Rv1733c-like"/>
</dbReference>
<organism evidence="2 3">
    <name type="scientific">Streptomyces venetus</name>
    <dbReference type="NCBI Taxonomy" id="1701086"/>
    <lineage>
        <taxon>Bacteria</taxon>
        <taxon>Bacillati</taxon>
        <taxon>Actinomycetota</taxon>
        <taxon>Actinomycetes</taxon>
        <taxon>Kitasatosporales</taxon>
        <taxon>Streptomycetaceae</taxon>
        <taxon>Streptomyces</taxon>
    </lineage>
</organism>
<protein>
    <recommendedName>
        <fullName evidence="4">Membrane protein SCJ1.26</fullName>
    </recommendedName>
</protein>
<keyword evidence="1" id="KW-0472">Membrane</keyword>
<feature type="transmembrane region" description="Helical" evidence="1">
    <location>
        <begin position="21"/>
        <end position="42"/>
    </location>
</feature>
<proteinExistence type="predicted"/>
<name>A0ABP8GGK7_9ACTN</name>
<gene>
    <name evidence="2" type="ORF">GCM10023086_50130</name>
</gene>
<evidence type="ECO:0000313" key="2">
    <source>
        <dbReference type="EMBL" id="GAA4323957.1"/>
    </source>
</evidence>
<evidence type="ECO:0008006" key="4">
    <source>
        <dbReference type="Google" id="ProtNLM"/>
    </source>
</evidence>
<evidence type="ECO:0000313" key="3">
    <source>
        <dbReference type="Proteomes" id="UP001501115"/>
    </source>
</evidence>
<dbReference type="PANTHER" id="PTHR42305:SF1">
    <property type="entry name" value="MEMBRANE PROTEIN RV1733C-RELATED"/>
    <property type="match status" value="1"/>
</dbReference>
<accession>A0ABP8GGK7</accession>
<feature type="transmembrane region" description="Helical" evidence="1">
    <location>
        <begin position="134"/>
        <end position="156"/>
    </location>
</feature>
<dbReference type="PANTHER" id="PTHR42305">
    <property type="entry name" value="MEMBRANE PROTEIN RV1733C-RELATED"/>
    <property type="match status" value="1"/>
</dbReference>
<dbReference type="EMBL" id="BAABET010000007">
    <property type="protein sequence ID" value="GAA4323957.1"/>
    <property type="molecule type" value="Genomic_DNA"/>
</dbReference>
<dbReference type="Proteomes" id="UP001501115">
    <property type="component" value="Unassembled WGS sequence"/>
</dbReference>
<keyword evidence="1" id="KW-1133">Transmembrane helix</keyword>
<keyword evidence="1" id="KW-0812">Transmembrane</keyword>